<protein>
    <submittedName>
        <fullName evidence="1">Uncharacterized protein</fullName>
    </submittedName>
</protein>
<comment type="caution">
    <text evidence="1">The sequence shown here is derived from an EMBL/GenBank/DDBJ whole genome shotgun (WGS) entry which is preliminary data.</text>
</comment>
<evidence type="ECO:0000313" key="2">
    <source>
        <dbReference type="Proteomes" id="UP001162972"/>
    </source>
</evidence>
<keyword evidence="2" id="KW-1185">Reference proteome</keyword>
<evidence type="ECO:0000313" key="1">
    <source>
        <dbReference type="EMBL" id="KAJ6427622.1"/>
    </source>
</evidence>
<dbReference type="Proteomes" id="UP001162972">
    <property type="component" value="Chromosome 1"/>
</dbReference>
<dbReference type="AlphaFoldDB" id="A0AAD6KQ33"/>
<gene>
    <name evidence="1" type="ORF">OIU84_023085</name>
</gene>
<accession>A0AAD6KQ33</accession>
<name>A0AAD6KQ33_9ROSI</name>
<proteinExistence type="predicted"/>
<dbReference type="EMBL" id="JAPFFJ010000005">
    <property type="protein sequence ID" value="KAJ6427622.1"/>
    <property type="molecule type" value="Genomic_DNA"/>
</dbReference>
<sequence length="44" mass="5042">MWPSSLVIRNSVRGHNSLEQFPATRLASPSTNPIWWVTNYGIEK</sequence>
<reference evidence="1 2" key="1">
    <citation type="journal article" date="2023" name="Int. J. Mol. Sci.">
        <title>De Novo Assembly and Annotation of 11 Diverse Shrub Willow (Salix) Genomes Reveals Novel Gene Organization in Sex-Linked Regions.</title>
        <authorList>
            <person name="Hyden B."/>
            <person name="Feng K."/>
            <person name="Yates T.B."/>
            <person name="Jawdy S."/>
            <person name="Cereghino C."/>
            <person name="Smart L.B."/>
            <person name="Muchero W."/>
        </authorList>
    </citation>
    <scope>NUCLEOTIDE SEQUENCE [LARGE SCALE GENOMIC DNA]</scope>
    <source>
        <tissue evidence="1">Shoot tip</tissue>
    </source>
</reference>
<feature type="non-terminal residue" evidence="1">
    <location>
        <position position="44"/>
    </location>
</feature>
<organism evidence="1 2">
    <name type="scientific">Salix udensis</name>
    <dbReference type="NCBI Taxonomy" id="889485"/>
    <lineage>
        <taxon>Eukaryota</taxon>
        <taxon>Viridiplantae</taxon>
        <taxon>Streptophyta</taxon>
        <taxon>Embryophyta</taxon>
        <taxon>Tracheophyta</taxon>
        <taxon>Spermatophyta</taxon>
        <taxon>Magnoliopsida</taxon>
        <taxon>eudicotyledons</taxon>
        <taxon>Gunneridae</taxon>
        <taxon>Pentapetalae</taxon>
        <taxon>rosids</taxon>
        <taxon>fabids</taxon>
        <taxon>Malpighiales</taxon>
        <taxon>Salicaceae</taxon>
        <taxon>Saliceae</taxon>
        <taxon>Salix</taxon>
    </lineage>
</organism>